<evidence type="ECO:0000256" key="1">
    <source>
        <dbReference type="ARBA" id="ARBA00022603"/>
    </source>
</evidence>
<dbReference type="InterPro" id="IPR029063">
    <property type="entry name" value="SAM-dependent_MTases_sf"/>
</dbReference>
<name>L7KNS2_9ACTN</name>
<comment type="caution">
    <text evidence="5">The sequence shown here is derived from an EMBL/GenBank/DDBJ whole genome shotgun (WGS) entry which is preliminary data.</text>
</comment>
<evidence type="ECO:0000259" key="4">
    <source>
        <dbReference type="Pfam" id="PF05175"/>
    </source>
</evidence>
<keyword evidence="1 5" id="KW-0489">Methyltransferase</keyword>
<dbReference type="eggNOG" id="COG2890">
    <property type="taxonomic scope" value="Bacteria"/>
</dbReference>
<evidence type="ECO:0000313" key="6">
    <source>
        <dbReference type="Proteomes" id="UP000010988"/>
    </source>
</evidence>
<sequence>MKPGNPAVSTPVTATPTVDAALSATLRPPRDLTDVYRPQEDTWLLIEQLCLGGFAAGARVADLCTGSGVIAYECAALGARSVMAVDSCLTAVEAARKRCAEAACAVSVEHGDVAALVGRGRFDLVTCNPPYVPALPLAGGRDPDPDMAPRHSWDAGTDGRRVLNTVCAIAPHLLAPGGTLLVVQSEFANIEATLESLRFSGLRSEVVATKSIPFGPVLRRQSAWLEARTLLEPGRRTEKLAVIAAQRLVAADGPGR</sequence>
<accession>L7KNS2</accession>
<protein>
    <submittedName>
        <fullName evidence="5">Putative methyltransferase</fullName>
    </submittedName>
</protein>
<evidence type="ECO:0000256" key="3">
    <source>
        <dbReference type="ARBA" id="ARBA00022691"/>
    </source>
</evidence>
<gene>
    <name evidence="5" type="ORF">GOACH_21_00490</name>
</gene>
<dbReference type="InterPro" id="IPR052190">
    <property type="entry name" value="Euk-Arch_PrmC-MTase"/>
</dbReference>
<keyword evidence="2 5" id="KW-0808">Transferase</keyword>
<evidence type="ECO:0000256" key="2">
    <source>
        <dbReference type="ARBA" id="ARBA00022679"/>
    </source>
</evidence>
<evidence type="ECO:0000313" key="5">
    <source>
        <dbReference type="EMBL" id="GAC50156.1"/>
    </source>
</evidence>
<dbReference type="GO" id="GO:0032259">
    <property type="term" value="P:methylation"/>
    <property type="evidence" value="ECO:0007669"/>
    <property type="project" value="UniProtKB-KW"/>
</dbReference>
<dbReference type="InterPro" id="IPR007848">
    <property type="entry name" value="Small_mtfrase_dom"/>
</dbReference>
<reference evidence="5 6" key="1">
    <citation type="submission" date="2012-12" db="EMBL/GenBank/DDBJ databases">
        <title>Whole genome shotgun sequence of Gordonia aichiensis NBRC 108223.</title>
        <authorList>
            <person name="Isaki-Nakamura S."/>
            <person name="Hosoyama A."/>
            <person name="Tsuchikane K."/>
            <person name="Ando Y."/>
            <person name="Baba S."/>
            <person name="Ohji S."/>
            <person name="Hamada M."/>
            <person name="Tamura T."/>
            <person name="Yamazoe A."/>
            <person name="Yamazaki S."/>
            <person name="Fujita N."/>
        </authorList>
    </citation>
    <scope>NUCLEOTIDE SEQUENCE [LARGE SCALE GENOMIC DNA]</scope>
    <source>
        <strain evidence="5 6">NBRC 108223</strain>
    </source>
</reference>
<dbReference type="RefSeq" id="WP_005177509.1">
    <property type="nucleotide sequence ID" value="NZ_BANR01000021.1"/>
</dbReference>
<dbReference type="AlphaFoldDB" id="L7KNS2"/>
<dbReference type="SUPFAM" id="SSF53335">
    <property type="entry name" value="S-adenosyl-L-methionine-dependent methyltransferases"/>
    <property type="match status" value="1"/>
</dbReference>
<dbReference type="PANTHER" id="PTHR45875">
    <property type="entry name" value="METHYLTRANSFERASE N6AMT1"/>
    <property type="match status" value="1"/>
</dbReference>
<dbReference type="STRING" id="1220583.GOACH_21_00490"/>
<dbReference type="GO" id="GO:0008757">
    <property type="term" value="F:S-adenosylmethionine-dependent methyltransferase activity"/>
    <property type="evidence" value="ECO:0007669"/>
    <property type="project" value="TreeGrafter"/>
</dbReference>
<dbReference type="GO" id="GO:0035657">
    <property type="term" value="C:eRF1 methyltransferase complex"/>
    <property type="evidence" value="ECO:0007669"/>
    <property type="project" value="TreeGrafter"/>
</dbReference>
<dbReference type="GO" id="GO:0008276">
    <property type="term" value="F:protein methyltransferase activity"/>
    <property type="evidence" value="ECO:0007669"/>
    <property type="project" value="TreeGrafter"/>
</dbReference>
<dbReference type="Pfam" id="PF05175">
    <property type="entry name" value="MTS"/>
    <property type="match status" value="1"/>
</dbReference>
<dbReference type="Proteomes" id="UP000010988">
    <property type="component" value="Unassembled WGS sequence"/>
</dbReference>
<organism evidence="5 6">
    <name type="scientific">Gordonia aichiensis NBRC 108223</name>
    <dbReference type="NCBI Taxonomy" id="1220583"/>
    <lineage>
        <taxon>Bacteria</taxon>
        <taxon>Bacillati</taxon>
        <taxon>Actinomycetota</taxon>
        <taxon>Actinomycetes</taxon>
        <taxon>Mycobacteriales</taxon>
        <taxon>Gordoniaceae</taxon>
        <taxon>Gordonia</taxon>
    </lineage>
</organism>
<feature type="domain" description="Methyltransferase small" evidence="4">
    <location>
        <begin position="44"/>
        <end position="131"/>
    </location>
</feature>
<dbReference type="PANTHER" id="PTHR45875:SF1">
    <property type="entry name" value="METHYLTRANSFERASE N6AMT1"/>
    <property type="match status" value="1"/>
</dbReference>
<dbReference type="Gene3D" id="3.40.50.150">
    <property type="entry name" value="Vaccinia Virus protein VP39"/>
    <property type="match status" value="1"/>
</dbReference>
<proteinExistence type="predicted"/>
<keyword evidence="6" id="KW-1185">Reference proteome</keyword>
<dbReference type="EMBL" id="BANR01000021">
    <property type="protein sequence ID" value="GAC50156.1"/>
    <property type="molecule type" value="Genomic_DNA"/>
</dbReference>
<dbReference type="OrthoDB" id="8746524at2"/>
<keyword evidence="3" id="KW-0949">S-adenosyl-L-methionine</keyword>
<dbReference type="CDD" id="cd02440">
    <property type="entry name" value="AdoMet_MTases"/>
    <property type="match status" value="1"/>
</dbReference>